<sequence>MKVLVDLVLSIDGTHMRKGGEFEVRKRPDVPLLVCRWINQIKMDTGYRETEIVSVYLDGDEDVTEQVRLACR</sequence>
<evidence type="ECO:0000313" key="1">
    <source>
        <dbReference type="EMBL" id="KON91895.1"/>
    </source>
</evidence>
<keyword evidence="2" id="KW-1185">Reference proteome</keyword>
<dbReference type="PATRIC" id="fig|189381.12.peg.1196"/>
<gene>
    <name evidence="1" type="ORF">AF331_05315</name>
</gene>
<reference evidence="2" key="1">
    <citation type="submission" date="2015-07" db="EMBL/GenBank/DDBJ databases">
        <title>Fjat-14235 jcm11544.</title>
        <authorList>
            <person name="Liu B."/>
            <person name="Wang J."/>
            <person name="Zhu Y."/>
            <person name="Liu G."/>
            <person name="Chen Q."/>
            <person name="Chen Z."/>
            <person name="Lan J."/>
            <person name="Che J."/>
            <person name="Ge C."/>
            <person name="Shi H."/>
            <person name="Pan Z."/>
            <person name="Liu X."/>
        </authorList>
    </citation>
    <scope>NUCLEOTIDE SEQUENCE [LARGE SCALE GENOMIC DNA]</scope>
    <source>
        <strain evidence="2">JCM 11544</strain>
    </source>
</reference>
<protein>
    <submittedName>
        <fullName evidence="1">Uncharacterized protein</fullName>
    </submittedName>
</protein>
<dbReference type="RefSeq" id="WP_053427092.1">
    <property type="nucleotide sequence ID" value="NZ_LGUE01000001.1"/>
</dbReference>
<dbReference type="Proteomes" id="UP000037405">
    <property type="component" value="Unassembled WGS sequence"/>
</dbReference>
<dbReference type="OrthoDB" id="2906813at2"/>
<evidence type="ECO:0000313" key="2">
    <source>
        <dbReference type="Proteomes" id="UP000037405"/>
    </source>
</evidence>
<accession>A0A0M0GPP2</accession>
<comment type="caution">
    <text evidence="1">The sequence shown here is derived from an EMBL/GenBank/DDBJ whole genome shotgun (WGS) entry which is preliminary data.</text>
</comment>
<proteinExistence type="predicted"/>
<dbReference type="EMBL" id="LGUE01000001">
    <property type="protein sequence ID" value="KON91895.1"/>
    <property type="molecule type" value="Genomic_DNA"/>
</dbReference>
<dbReference type="AlphaFoldDB" id="A0A0M0GPP2"/>
<organism evidence="1 2">
    <name type="scientific">Rossellomorea marisflavi</name>
    <dbReference type="NCBI Taxonomy" id="189381"/>
    <lineage>
        <taxon>Bacteria</taxon>
        <taxon>Bacillati</taxon>
        <taxon>Bacillota</taxon>
        <taxon>Bacilli</taxon>
        <taxon>Bacillales</taxon>
        <taxon>Bacillaceae</taxon>
        <taxon>Rossellomorea</taxon>
    </lineage>
</organism>
<name>A0A0M0GPP2_9BACI</name>
<dbReference type="STRING" id="189381.GCA_900166615_03221"/>